<protein>
    <recommendedName>
        <fullName evidence="5">Ankyrin repeat domain-containing protein</fullName>
    </recommendedName>
</protein>
<dbReference type="EMBL" id="BOPF01000058">
    <property type="protein sequence ID" value="GIJ51948.1"/>
    <property type="molecule type" value="Genomic_DNA"/>
</dbReference>
<name>A0A8J3YWN2_9ACTN</name>
<feature type="region of interest" description="Disordered" evidence="2">
    <location>
        <begin position="169"/>
        <end position="191"/>
    </location>
</feature>
<gene>
    <name evidence="3" type="ORF">Val02_88340</name>
</gene>
<organism evidence="3 4">
    <name type="scientific">Virgisporangium aliadipatigenens</name>
    <dbReference type="NCBI Taxonomy" id="741659"/>
    <lineage>
        <taxon>Bacteria</taxon>
        <taxon>Bacillati</taxon>
        <taxon>Actinomycetota</taxon>
        <taxon>Actinomycetes</taxon>
        <taxon>Micromonosporales</taxon>
        <taxon>Micromonosporaceae</taxon>
        <taxon>Virgisporangium</taxon>
    </lineage>
</organism>
<dbReference type="RefSeq" id="WP_203905344.1">
    <property type="nucleotide sequence ID" value="NZ_BOPF01000058.1"/>
</dbReference>
<dbReference type="InterPro" id="IPR002110">
    <property type="entry name" value="Ankyrin_rpt"/>
</dbReference>
<accession>A0A8J3YWN2</accession>
<dbReference type="PROSITE" id="PS50297">
    <property type="entry name" value="ANK_REP_REGION"/>
    <property type="match status" value="1"/>
</dbReference>
<evidence type="ECO:0000256" key="1">
    <source>
        <dbReference type="PROSITE-ProRule" id="PRU00023"/>
    </source>
</evidence>
<reference evidence="3" key="1">
    <citation type="submission" date="2021-01" db="EMBL/GenBank/DDBJ databases">
        <title>Whole genome shotgun sequence of Virgisporangium aliadipatigenens NBRC 105644.</title>
        <authorList>
            <person name="Komaki H."/>
            <person name="Tamura T."/>
        </authorList>
    </citation>
    <scope>NUCLEOTIDE SEQUENCE</scope>
    <source>
        <strain evidence="3">NBRC 105644</strain>
    </source>
</reference>
<evidence type="ECO:0008006" key="5">
    <source>
        <dbReference type="Google" id="ProtNLM"/>
    </source>
</evidence>
<evidence type="ECO:0000256" key="2">
    <source>
        <dbReference type="SAM" id="MobiDB-lite"/>
    </source>
</evidence>
<sequence length="530" mass="58502">MLTALRADASQWRRVRAESFDRRTVARATALREAGDWRGACAATRIDVAVDLDDVRHRYGAGTADAIEGDLRHFAPDLLWWHLPRHVGGLRTLQPRLDVVLPPPTDRDAGPLLRIRLPKSPRGPQRLRLDVVTREELRQRRWYVTPCHTWDVRRAGELRTAWGGSATRMPLFRPDGTPLPEPERGRGEDPAAHTERVYAMLYAGEYGRAWQACGIKVVYTAPESLYRNGVGPGCPVDLIRQVRDAGRAFRTPRVSTVVGAHVAFELTEEATVARVSAPDVYREVPVRVPVDAVPVDLVLLADGSLRPGDLHPLVRAALFPGTDASPDPPPPPPARASLTRVRCGGQWHRAGVIAGAFSLPEHSAAERERERILRAVGGTSGGCFAAEQGWTEGGVRLPRALERRRREIRTRLLAGDTDFLLDGLADGSIDPRMRDGAGWTLTHMVMWVDWRRALPALLDAGAPLDAGDRIGRTPLYVAVMNGADPDLMRRLLALGADHRAGTVHGSYPSYVAHQRSDWQDLSFFPDPTSH</sequence>
<keyword evidence="4" id="KW-1185">Reference proteome</keyword>
<dbReference type="InterPro" id="IPR036770">
    <property type="entry name" value="Ankyrin_rpt-contain_sf"/>
</dbReference>
<dbReference type="Gene3D" id="1.25.40.20">
    <property type="entry name" value="Ankyrin repeat-containing domain"/>
    <property type="match status" value="1"/>
</dbReference>
<proteinExistence type="predicted"/>
<feature type="repeat" description="ANK" evidence="1">
    <location>
        <begin position="470"/>
        <end position="497"/>
    </location>
</feature>
<dbReference type="SUPFAM" id="SSF48403">
    <property type="entry name" value="Ankyrin repeat"/>
    <property type="match status" value="1"/>
</dbReference>
<dbReference type="AlphaFoldDB" id="A0A8J3YWN2"/>
<keyword evidence="1" id="KW-0040">ANK repeat</keyword>
<dbReference type="PROSITE" id="PS50088">
    <property type="entry name" value="ANK_REPEAT"/>
    <property type="match status" value="1"/>
</dbReference>
<dbReference type="Proteomes" id="UP000619260">
    <property type="component" value="Unassembled WGS sequence"/>
</dbReference>
<comment type="caution">
    <text evidence="3">The sequence shown here is derived from an EMBL/GenBank/DDBJ whole genome shotgun (WGS) entry which is preliminary data.</text>
</comment>
<feature type="compositionally biased region" description="Basic and acidic residues" evidence="2">
    <location>
        <begin position="181"/>
        <end position="191"/>
    </location>
</feature>
<evidence type="ECO:0000313" key="4">
    <source>
        <dbReference type="Proteomes" id="UP000619260"/>
    </source>
</evidence>
<evidence type="ECO:0000313" key="3">
    <source>
        <dbReference type="EMBL" id="GIJ51948.1"/>
    </source>
</evidence>